<dbReference type="GO" id="GO:0006508">
    <property type="term" value="P:proteolysis"/>
    <property type="evidence" value="ECO:0007669"/>
    <property type="project" value="UniProtKB-KW"/>
</dbReference>
<dbReference type="PANTHER" id="PTHR10188">
    <property type="entry name" value="L-ASPARAGINASE"/>
    <property type="match status" value="1"/>
</dbReference>
<protein>
    <submittedName>
        <fullName evidence="7">N(4)-(Beta-N-acetylglucosaminyl)-L-asparaginase</fullName>
    </submittedName>
</protein>
<feature type="active site" description="Nucleophile" evidence="4">
    <location>
        <position position="150"/>
    </location>
</feature>
<keyword evidence="3" id="KW-0068">Autocatalytic cleavage</keyword>
<feature type="binding site" evidence="5">
    <location>
        <begin position="201"/>
        <end position="204"/>
    </location>
    <ligand>
        <name>substrate</name>
    </ligand>
</feature>
<evidence type="ECO:0000256" key="1">
    <source>
        <dbReference type="ARBA" id="ARBA00022670"/>
    </source>
</evidence>
<name>A0A1Q8EAV3_9STRE</name>
<dbReference type="RefSeq" id="WP_075103969.1">
    <property type="nucleotide sequence ID" value="NZ_MSJM01000001.1"/>
</dbReference>
<dbReference type="GO" id="GO:0005737">
    <property type="term" value="C:cytoplasm"/>
    <property type="evidence" value="ECO:0007669"/>
    <property type="project" value="TreeGrafter"/>
</dbReference>
<organism evidence="7 8">
    <name type="scientific">Streptococcus cuniculi</name>
    <dbReference type="NCBI Taxonomy" id="1432788"/>
    <lineage>
        <taxon>Bacteria</taxon>
        <taxon>Bacillati</taxon>
        <taxon>Bacillota</taxon>
        <taxon>Bacilli</taxon>
        <taxon>Lactobacillales</taxon>
        <taxon>Streptococcaceae</taxon>
        <taxon>Streptococcus</taxon>
    </lineage>
</organism>
<dbReference type="EMBL" id="MSJM01000001">
    <property type="protein sequence ID" value="OLF48926.1"/>
    <property type="molecule type" value="Genomic_DNA"/>
</dbReference>
<evidence type="ECO:0000256" key="2">
    <source>
        <dbReference type="ARBA" id="ARBA00022801"/>
    </source>
</evidence>
<dbReference type="OrthoDB" id="9780217at2"/>
<dbReference type="CDD" id="cd04513">
    <property type="entry name" value="Glycosylasparaginase"/>
    <property type="match status" value="1"/>
</dbReference>
<evidence type="ECO:0000313" key="7">
    <source>
        <dbReference type="EMBL" id="OLF48926.1"/>
    </source>
</evidence>
<dbReference type="Gene3D" id="3.60.20.30">
    <property type="entry name" value="(Glycosyl)asparaginase"/>
    <property type="match status" value="1"/>
</dbReference>
<dbReference type="Proteomes" id="UP000186890">
    <property type="component" value="Unassembled WGS sequence"/>
</dbReference>
<feature type="binding site" evidence="5">
    <location>
        <begin position="178"/>
        <end position="181"/>
    </location>
    <ligand>
        <name>substrate</name>
    </ligand>
</feature>
<dbReference type="InterPro" id="IPR000246">
    <property type="entry name" value="Peptidase_T2"/>
</dbReference>
<evidence type="ECO:0000256" key="5">
    <source>
        <dbReference type="PIRSR" id="PIRSR600246-2"/>
    </source>
</evidence>
<keyword evidence="2" id="KW-0378">Hydrolase</keyword>
<dbReference type="AlphaFoldDB" id="A0A1Q8EAV3"/>
<sequence length="324" mass="35656">MWGMIATWRMALEGVEQSRTLLANHQSAGDAIEEAIKAVEDFPYYKSVGYGGLPNEEMEVELDAAYMDGTSFDFGAVCALKDVANPISVARKLSKQAVNNVLVDQGAKAYAQKEGFEQKEMLTDRAKIHYHNRLVDMKQEQLVPYAGHDTVGMVALDAHGQMVAGTSTSGLFMKKKGRVGDSPFIGSGLYVDSQIGGASATGLGEDIMKGILSYEIVRLMKEGKHPQEACEIATFSLEQELIARRGQAGDISVVAMDHQGRWGSASTIDNFSFVVTTETEGTVVYRTKRDGQRMEHSVADQEWLDRYLADRMQPLVVRKEGEDE</sequence>
<evidence type="ECO:0000256" key="6">
    <source>
        <dbReference type="PIRSR" id="PIRSR600246-3"/>
    </source>
</evidence>
<reference evidence="8" key="1">
    <citation type="submission" date="2016-12" db="EMBL/GenBank/DDBJ databases">
        <authorList>
            <person name="Gulvik C.A."/>
        </authorList>
    </citation>
    <scope>NUCLEOTIDE SEQUENCE [LARGE SCALE GENOMIC DNA]</scope>
    <source>
        <strain evidence="8">NED12-00049-6B</strain>
    </source>
</reference>
<dbReference type="Pfam" id="PF01112">
    <property type="entry name" value="Asparaginase_2"/>
    <property type="match status" value="1"/>
</dbReference>
<keyword evidence="8" id="KW-1185">Reference proteome</keyword>
<evidence type="ECO:0000256" key="4">
    <source>
        <dbReference type="PIRSR" id="PIRSR600246-1"/>
    </source>
</evidence>
<gene>
    <name evidence="7" type="ORF">BU202_01185</name>
</gene>
<dbReference type="SUPFAM" id="SSF56235">
    <property type="entry name" value="N-terminal nucleophile aminohydrolases (Ntn hydrolases)"/>
    <property type="match status" value="1"/>
</dbReference>
<dbReference type="GO" id="GO:0008233">
    <property type="term" value="F:peptidase activity"/>
    <property type="evidence" value="ECO:0007669"/>
    <property type="project" value="UniProtKB-KW"/>
</dbReference>
<proteinExistence type="predicted"/>
<evidence type="ECO:0000313" key="8">
    <source>
        <dbReference type="Proteomes" id="UP000186890"/>
    </source>
</evidence>
<dbReference type="FunFam" id="3.60.20.30:FF:000001">
    <property type="entry name" value="Isoaspartyl peptidase/L-asparaginase"/>
    <property type="match status" value="1"/>
</dbReference>
<dbReference type="PANTHER" id="PTHR10188:SF6">
    <property type="entry name" value="N(4)-(BETA-N-ACETYLGLUCOSAMINYL)-L-ASPARAGINASE"/>
    <property type="match status" value="1"/>
</dbReference>
<comment type="caution">
    <text evidence="7">The sequence shown here is derived from an EMBL/GenBank/DDBJ whole genome shotgun (WGS) entry which is preliminary data.</text>
</comment>
<accession>A0A1Q8EAV3</accession>
<dbReference type="InterPro" id="IPR029055">
    <property type="entry name" value="Ntn_hydrolases_N"/>
</dbReference>
<keyword evidence="1" id="KW-0645">Protease</keyword>
<dbReference type="GO" id="GO:0016811">
    <property type="term" value="F:hydrolase activity, acting on carbon-nitrogen (but not peptide) bonds, in linear amides"/>
    <property type="evidence" value="ECO:0007669"/>
    <property type="project" value="UniProtKB-ARBA"/>
</dbReference>
<evidence type="ECO:0000256" key="3">
    <source>
        <dbReference type="ARBA" id="ARBA00022813"/>
    </source>
</evidence>
<feature type="site" description="Cleavage; by autolysis" evidence="6">
    <location>
        <begin position="149"/>
        <end position="150"/>
    </location>
</feature>